<organism evidence="2 3">
    <name type="scientific">Companilactobacillus bobalius DSM 19674</name>
    <dbReference type="NCBI Taxonomy" id="1423788"/>
    <lineage>
        <taxon>Bacteria</taxon>
        <taxon>Bacillati</taxon>
        <taxon>Bacillota</taxon>
        <taxon>Bacilli</taxon>
        <taxon>Lactobacillales</taxon>
        <taxon>Lactobacillaceae</taxon>
        <taxon>Companilactobacillus</taxon>
        <taxon>Companilactobacillus bobalius</taxon>
    </lineage>
</organism>
<name>A0A0R1KED1_9LACO</name>
<accession>A0A0R1KED1</accession>
<keyword evidence="2" id="KW-0808">Transferase</keyword>
<protein>
    <submittedName>
        <fullName evidence="2">Acetyltransferase</fullName>
    </submittedName>
</protein>
<dbReference type="SUPFAM" id="SSF55729">
    <property type="entry name" value="Acyl-CoA N-acyltransferases (Nat)"/>
    <property type="match status" value="1"/>
</dbReference>
<dbReference type="Pfam" id="PF13673">
    <property type="entry name" value="Acetyltransf_10"/>
    <property type="match status" value="1"/>
</dbReference>
<evidence type="ECO:0000259" key="1">
    <source>
        <dbReference type="PROSITE" id="PS51186"/>
    </source>
</evidence>
<gene>
    <name evidence="2" type="ORF">FC78_GL000677</name>
</gene>
<feature type="domain" description="N-acetyltransferase" evidence="1">
    <location>
        <begin position="5"/>
        <end position="144"/>
    </location>
</feature>
<dbReference type="Proteomes" id="UP000051515">
    <property type="component" value="Unassembled WGS sequence"/>
</dbReference>
<proteinExistence type="predicted"/>
<dbReference type="Gene3D" id="3.40.630.30">
    <property type="match status" value="1"/>
</dbReference>
<dbReference type="STRING" id="1423788.FC78_GL000677"/>
<dbReference type="EMBL" id="AZDY01000042">
    <property type="protein sequence ID" value="KRK81624.1"/>
    <property type="molecule type" value="Genomic_DNA"/>
</dbReference>
<dbReference type="PATRIC" id="fig|1423788.3.peg.690"/>
<reference evidence="2 3" key="1">
    <citation type="journal article" date="2015" name="Genome Announc.">
        <title>Expanding the biotechnology potential of lactobacilli through comparative genomics of 213 strains and associated genera.</title>
        <authorList>
            <person name="Sun Z."/>
            <person name="Harris H.M."/>
            <person name="McCann A."/>
            <person name="Guo C."/>
            <person name="Argimon S."/>
            <person name="Zhang W."/>
            <person name="Yang X."/>
            <person name="Jeffery I.B."/>
            <person name="Cooney J.C."/>
            <person name="Kagawa T.F."/>
            <person name="Liu W."/>
            <person name="Song Y."/>
            <person name="Salvetti E."/>
            <person name="Wrobel A."/>
            <person name="Rasinkangas P."/>
            <person name="Parkhill J."/>
            <person name="Rea M.C."/>
            <person name="O'Sullivan O."/>
            <person name="Ritari J."/>
            <person name="Douillard F.P."/>
            <person name="Paul Ross R."/>
            <person name="Yang R."/>
            <person name="Briner A.E."/>
            <person name="Felis G.E."/>
            <person name="de Vos W.M."/>
            <person name="Barrangou R."/>
            <person name="Klaenhammer T.R."/>
            <person name="Caufield P.W."/>
            <person name="Cui Y."/>
            <person name="Zhang H."/>
            <person name="O'Toole P.W."/>
        </authorList>
    </citation>
    <scope>NUCLEOTIDE SEQUENCE [LARGE SCALE GENOMIC DNA]</scope>
    <source>
        <strain evidence="2 3">DSM 19674</strain>
    </source>
</reference>
<evidence type="ECO:0000313" key="3">
    <source>
        <dbReference type="Proteomes" id="UP000051515"/>
    </source>
</evidence>
<comment type="caution">
    <text evidence="2">The sequence shown here is derived from an EMBL/GenBank/DDBJ whole genome shotgun (WGS) entry which is preliminary data.</text>
</comment>
<dbReference type="RefSeq" id="WP_056955062.1">
    <property type="nucleotide sequence ID" value="NZ_AZDY01000042.1"/>
</dbReference>
<keyword evidence="3" id="KW-1185">Reference proteome</keyword>
<dbReference type="InterPro" id="IPR000182">
    <property type="entry name" value="GNAT_dom"/>
</dbReference>
<dbReference type="AlphaFoldDB" id="A0A0R1KED1"/>
<sequence length="144" mass="16916">MIIVKHTNELKPNELIEIFKQRVAVFVVEQNCPYQEVDDDDFDDLHVCLMENNKLKAYTRIIDKGDHITFGRVLVVKEYRKDGLGRQIVQATIDEIKKRFPNQPIQIQAQAYLQKFYESFGFKAISTVYLEDNIPHLDMLLENN</sequence>
<dbReference type="GO" id="GO:0016747">
    <property type="term" value="F:acyltransferase activity, transferring groups other than amino-acyl groups"/>
    <property type="evidence" value="ECO:0007669"/>
    <property type="project" value="InterPro"/>
</dbReference>
<evidence type="ECO:0000313" key="2">
    <source>
        <dbReference type="EMBL" id="KRK81624.1"/>
    </source>
</evidence>
<dbReference type="PROSITE" id="PS51186">
    <property type="entry name" value="GNAT"/>
    <property type="match status" value="1"/>
</dbReference>
<dbReference type="InterPro" id="IPR016181">
    <property type="entry name" value="Acyl_CoA_acyltransferase"/>
</dbReference>